<dbReference type="PANTHER" id="PTHR43991">
    <property type="entry name" value="WD REPEAT PROTEIN (AFU_ORTHOLOGUE AFUA_8G05640)-RELATED"/>
    <property type="match status" value="1"/>
</dbReference>
<proteinExistence type="predicted"/>
<protein>
    <submittedName>
        <fullName evidence="2 4">WD40 repeat-like protein</fullName>
    </submittedName>
</protein>
<feature type="compositionally biased region" description="Polar residues" evidence="1">
    <location>
        <begin position="339"/>
        <end position="348"/>
    </location>
</feature>
<evidence type="ECO:0000256" key="1">
    <source>
        <dbReference type="SAM" id="MobiDB-lite"/>
    </source>
</evidence>
<feature type="region of interest" description="Disordered" evidence="1">
    <location>
        <begin position="209"/>
        <end position="348"/>
    </location>
</feature>
<dbReference type="Proteomes" id="UP000504638">
    <property type="component" value="Unplaced"/>
</dbReference>
<organism evidence="2">
    <name type="scientific">Eremomyces bilateralis CBS 781.70</name>
    <dbReference type="NCBI Taxonomy" id="1392243"/>
    <lineage>
        <taxon>Eukaryota</taxon>
        <taxon>Fungi</taxon>
        <taxon>Dikarya</taxon>
        <taxon>Ascomycota</taxon>
        <taxon>Pezizomycotina</taxon>
        <taxon>Dothideomycetes</taxon>
        <taxon>Dothideomycetes incertae sedis</taxon>
        <taxon>Eremomycetales</taxon>
        <taxon>Eremomycetaceae</taxon>
        <taxon>Eremomyces</taxon>
    </lineage>
</organism>
<evidence type="ECO:0000313" key="4">
    <source>
        <dbReference type="RefSeq" id="XP_033530608.1"/>
    </source>
</evidence>
<feature type="compositionally biased region" description="Low complexity" evidence="1">
    <location>
        <begin position="288"/>
        <end position="297"/>
    </location>
</feature>
<dbReference type="PANTHER" id="PTHR43991:SF12">
    <property type="entry name" value="WD REPEAT PROTEIN (AFU_ORTHOLOGUE AFUA_8G05640)"/>
    <property type="match status" value="1"/>
</dbReference>
<reference evidence="4" key="2">
    <citation type="submission" date="2020-04" db="EMBL/GenBank/DDBJ databases">
        <authorList>
            <consortium name="NCBI Genome Project"/>
        </authorList>
    </citation>
    <scope>NUCLEOTIDE SEQUENCE</scope>
    <source>
        <strain evidence="4">CBS 781.70</strain>
    </source>
</reference>
<reference evidence="2 4" key="1">
    <citation type="submission" date="2020-01" db="EMBL/GenBank/DDBJ databases">
        <authorList>
            <consortium name="DOE Joint Genome Institute"/>
            <person name="Haridas S."/>
            <person name="Albert R."/>
            <person name="Binder M."/>
            <person name="Bloem J."/>
            <person name="Labutti K."/>
            <person name="Salamov A."/>
            <person name="Andreopoulos B."/>
            <person name="Baker S.E."/>
            <person name="Barry K."/>
            <person name="Bills G."/>
            <person name="Bluhm B.H."/>
            <person name="Cannon C."/>
            <person name="Castanera R."/>
            <person name="Culley D.E."/>
            <person name="Daum C."/>
            <person name="Ezra D."/>
            <person name="Gonzalez J.B."/>
            <person name="Henrissat B."/>
            <person name="Kuo A."/>
            <person name="Liang C."/>
            <person name="Lipzen A."/>
            <person name="Lutzoni F."/>
            <person name="Magnuson J."/>
            <person name="Mondo S."/>
            <person name="Nolan M."/>
            <person name="Ohm R."/>
            <person name="Pangilinan J."/>
            <person name="Park H.-J."/>
            <person name="Ramirez L."/>
            <person name="Alfaro M."/>
            <person name="Sun H."/>
            <person name="Tritt A."/>
            <person name="Yoshinaga Y."/>
            <person name="Zwiers L.-H."/>
            <person name="Turgeon B.G."/>
            <person name="Goodwin S.B."/>
            <person name="Spatafora J.W."/>
            <person name="Crous P.W."/>
            <person name="Grigoriev I.V."/>
        </authorList>
    </citation>
    <scope>NUCLEOTIDE SEQUENCE</scope>
    <source>
        <strain evidence="2 4">CBS 781.70</strain>
    </source>
</reference>
<feature type="region of interest" description="Disordered" evidence="1">
    <location>
        <begin position="154"/>
        <end position="191"/>
    </location>
</feature>
<dbReference type="EMBL" id="ML975177">
    <property type="protein sequence ID" value="KAF1808977.1"/>
    <property type="molecule type" value="Genomic_DNA"/>
</dbReference>
<feature type="compositionally biased region" description="Low complexity" evidence="1">
    <location>
        <begin position="320"/>
        <end position="332"/>
    </location>
</feature>
<feature type="compositionally biased region" description="Polar residues" evidence="1">
    <location>
        <begin position="154"/>
        <end position="165"/>
    </location>
</feature>
<dbReference type="Gene3D" id="2.130.10.10">
    <property type="entry name" value="YVTN repeat-like/Quinoprotein amine dehydrogenase"/>
    <property type="match status" value="1"/>
</dbReference>
<dbReference type="GeneID" id="54418865"/>
<reference evidence="4" key="3">
    <citation type="submission" date="2025-04" db="UniProtKB">
        <authorList>
            <consortium name="RefSeq"/>
        </authorList>
    </citation>
    <scope>IDENTIFICATION</scope>
    <source>
        <strain evidence="4">CBS 781.70</strain>
    </source>
</reference>
<dbReference type="InterPro" id="IPR015943">
    <property type="entry name" value="WD40/YVTN_repeat-like_dom_sf"/>
</dbReference>
<evidence type="ECO:0000313" key="2">
    <source>
        <dbReference type="EMBL" id="KAF1808977.1"/>
    </source>
</evidence>
<feature type="compositionally biased region" description="Low complexity" evidence="1">
    <location>
        <begin position="225"/>
        <end position="243"/>
    </location>
</feature>
<dbReference type="SUPFAM" id="SSF50978">
    <property type="entry name" value="WD40 repeat-like"/>
    <property type="match status" value="1"/>
</dbReference>
<gene>
    <name evidence="2 4" type="ORF">P152DRAFT_452463</name>
</gene>
<sequence length="841" mass="92500">MSNYTDHFPDVGSSRPSYRGAMVLGTEMAGFVALPHNMRQRPWLSSSQNELQFHGDADSDGIAEVDDAVSEVSWSPARASTFPVDELTEDGGMDTGMDVNSTCMGSGCMECTDPDGRTCSDTKTWHGATTHMALTWERTWEKHWENAMSSSYINEEQASKQSGEQTENEEELFTARDNEGEGSSFQMSRRSRSASYLLRLRTEERGVTDLRYYSPHSEPSRSSERSPSSRFSYSSNSSRSLPPAQLSASRKRIRRRSTALEHHGHIKIHHHQDTSYCPSSAIPPTNFPNSHPHSILHSPPPSPYNPTPSFHQAHPSSVESLTSPNSPTLSSPDAGRPPSNHSEPQQTTSSMVVPLIHHPMADSFLAPTASDITVADPDAIGDFHDFLGVWQGESGRGARGWPYVSLPHDGSPINTSVGSKRVYNSVKSSVISDQQGITWQDAMTTRDAARGARSIFYRHITPMGCVSTNRDHFKQDHAPFGFRSFQPISEESTRPKVLHFQLRNLLATTSLGNVYFASDHLVQRFNPSDGSVRTVLNTHSEPSTRHQHSIVSLAANQGLVVAGELQGGYAMKYLHSSLGSNPIRGTVTSPRESGSINHVEVSKDRISGNPIAVFSSNDQYIRILDCERNIFTHKSTYNGPVNCSATSPDGRMRAVVGDFNEIVFTEAVSGAPITRVTGVHSNAFAFACAWSPDGLHVATGGDDLRVVIRDVRMWTQTVGVVDSKLTYPRSLRFSPLGGGSRILAIAEQDDVLQLVDASTYDSEHVHVQDMFGAIAGFDFSEGGDKIYLANADRRYGGVFEYERTGCTSRCVDDTILHLIPTWDSERSKDVIRMRELAGICL</sequence>
<dbReference type="OrthoDB" id="20669at2759"/>
<name>A0A6G1FT58_9PEZI</name>
<dbReference type="InterPro" id="IPR036322">
    <property type="entry name" value="WD40_repeat_dom_sf"/>
</dbReference>
<accession>A0A6G1FT58</accession>
<evidence type="ECO:0000313" key="3">
    <source>
        <dbReference type="Proteomes" id="UP000504638"/>
    </source>
</evidence>
<keyword evidence="3" id="KW-1185">Reference proteome</keyword>
<dbReference type="RefSeq" id="XP_033530608.1">
    <property type="nucleotide sequence ID" value="XM_033678295.1"/>
</dbReference>
<dbReference type="AlphaFoldDB" id="A0A6G1FT58"/>